<evidence type="ECO:0000313" key="13">
    <source>
        <dbReference type="Proteomes" id="UP000307000"/>
    </source>
</evidence>
<evidence type="ECO:0000256" key="9">
    <source>
        <dbReference type="HAMAP-Rule" id="MF_00772"/>
    </source>
</evidence>
<keyword evidence="7 9" id="KW-0234">DNA repair</keyword>
<dbReference type="Proteomes" id="UP000307000">
    <property type="component" value="Chromosome"/>
</dbReference>
<evidence type="ECO:0000256" key="5">
    <source>
        <dbReference type="ARBA" id="ARBA00022679"/>
    </source>
</evidence>
<evidence type="ECO:0000256" key="2">
    <source>
        <dbReference type="ARBA" id="ARBA00008711"/>
    </source>
</evidence>
<dbReference type="Pfam" id="PF02870">
    <property type="entry name" value="Methyltransf_1N"/>
    <property type="match status" value="1"/>
</dbReference>
<dbReference type="Gene3D" id="3.30.160.70">
    <property type="entry name" value="Methylated DNA-protein cysteine methyltransferase domain"/>
    <property type="match status" value="1"/>
</dbReference>
<dbReference type="KEGG" id="gcr:GcLGCM259_0217"/>
<gene>
    <name evidence="12" type="primary">ogt_1</name>
    <name evidence="12" type="ORF">GcLGCM259_0217</name>
</gene>
<evidence type="ECO:0000313" key="12">
    <source>
        <dbReference type="EMBL" id="QCY46001.1"/>
    </source>
</evidence>
<reference evidence="12 13" key="1">
    <citation type="submission" date="2018-12" db="EMBL/GenBank/DDBJ databases">
        <title>Complete Genome Sequence of Glutamicibacter creatinolyticus strain LGCM259,isolated from an abscess of a 12-year-old mare in Italy.</title>
        <authorList>
            <person name="Santos R.G."/>
            <person name="Silva A.L."/>
            <person name="Seyffert N."/>
            <person name="Castro T.L.P."/>
            <person name="Attili A.R."/>
            <person name="Rifici C."/>
            <person name="Mazzullo G."/>
            <person name="Brenig B."/>
            <person name="Venanzi F."/>
            <person name="Azevedo V."/>
        </authorList>
    </citation>
    <scope>NUCLEOTIDE SEQUENCE [LARGE SCALE GENOMIC DNA]</scope>
    <source>
        <strain evidence="12 13">LGCM 259</strain>
    </source>
</reference>
<protein>
    <recommendedName>
        <fullName evidence="9">Methylated-DNA--protein-cysteine methyltransferase</fullName>
        <ecNumber evidence="9">2.1.1.63</ecNumber>
    </recommendedName>
    <alternativeName>
        <fullName evidence="9">6-O-methylguanine-DNA methyltransferase</fullName>
        <shortName evidence="9">MGMT</shortName>
    </alternativeName>
    <alternativeName>
        <fullName evidence="9">O-6-methylguanine-DNA-alkyltransferase</fullName>
    </alternativeName>
</protein>
<evidence type="ECO:0000256" key="7">
    <source>
        <dbReference type="ARBA" id="ARBA00023204"/>
    </source>
</evidence>
<comment type="similarity">
    <text evidence="2 9">Belongs to the MGMT family.</text>
</comment>
<dbReference type="PROSITE" id="PS00374">
    <property type="entry name" value="MGMT"/>
    <property type="match status" value="1"/>
</dbReference>
<keyword evidence="6 9" id="KW-0227">DNA damage</keyword>
<comment type="miscellaneous">
    <text evidence="9">This enzyme catalyzes only one turnover and therefore is not strictly catalytic. According to one definition, an enzyme is a biocatalyst that acts repeatedly and over many reaction cycles.</text>
</comment>
<organism evidence="12 13">
    <name type="scientific">Glutamicibacter creatinolyticus</name>
    <dbReference type="NCBI Taxonomy" id="162496"/>
    <lineage>
        <taxon>Bacteria</taxon>
        <taxon>Bacillati</taxon>
        <taxon>Actinomycetota</taxon>
        <taxon>Actinomycetes</taxon>
        <taxon>Micrococcales</taxon>
        <taxon>Micrococcaceae</taxon>
        <taxon>Glutamicibacter</taxon>
    </lineage>
</organism>
<name>A0A5B7WPI7_9MICC</name>
<dbReference type="Gene3D" id="1.10.10.10">
    <property type="entry name" value="Winged helix-like DNA-binding domain superfamily/Winged helix DNA-binding domain"/>
    <property type="match status" value="1"/>
</dbReference>
<dbReference type="CDD" id="cd06445">
    <property type="entry name" value="ATase"/>
    <property type="match status" value="1"/>
</dbReference>
<dbReference type="InterPro" id="IPR023546">
    <property type="entry name" value="MGMT"/>
</dbReference>
<feature type="active site" description="Nucleophile; methyl group acceptor" evidence="9">
    <location>
        <position position="174"/>
    </location>
</feature>
<dbReference type="NCBIfam" id="TIGR00589">
    <property type="entry name" value="ogt"/>
    <property type="match status" value="1"/>
</dbReference>
<dbReference type="GO" id="GO:0006307">
    <property type="term" value="P:DNA alkylation repair"/>
    <property type="evidence" value="ECO:0007669"/>
    <property type="project" value="UniProtKB-UniRule"/>
</dbReference>
<dbReference type="EC" id="2.1.1.63" evidence="9"/>
<dbReference type="RefSeq" id="WP_138174525.1">
    <property type="nucleotide sequence ID" value="NZ_CP034412.1"/>
</dbReference>
<keyword evidence="4 9" id="KW-0489">Methyltransferase</keyword>
<keyword evidence="3 9" id="KW-0963">Cytoplasm</keyword>
<dbReference type="GO" id="GO:0005737">
    <property type="term" value="C:cytoplasm"/>
    <property type="evidence" value="ECO:0007669"/>
    <property type="project" value="UniProtKB-SubCell"/>
</dbReference>
<proteinExistence type="inferred from homology"/>
<dbReference type="PANTHER" id="PTHR10815">
    <property type="entry name" value="METHYLATED-DNA--PROTEIN-CYSTEINE METHYLTRANSFERASE"/>
    <property type="match status" value="1"/>
</dbReference>
<dbReference type="GO" id="GO:0032259">
    <property type="term" value="P:methylation"/>
    <property type="evidence" value="ECO:0007669"/>
    <property type="project" value="UniProtKB-KW"/>
</dbReference>
<dbReference type="PANTHER" id="PTHR10815:SF5">
    <property type="entry name" value="METHYLATED-DNA--PROTEIN-CYSTEINE METHYLTRANSFERASE"/>
    <property type="match status" value="1"/>
</dbReference>
<dbReference type="InterPro" id="IPR036217">
    <property type="entry name" value="MethylDNA_cys_MeTrfase_DNAb"/>
</dbReference>
<dbReference type="SUPFAM" id="SSF46767">
    <property type="entry name" value="Methylated DNA-protein cysteine methyltransferase, C-terminal domain"/>
    <property type="match status" value="1"/>
</dbReference>
<dbReference type="Pfam" id="PF01035">
    <property type="entry name" value="DNA_binding_1"/>
    <property type="match status" value="1"/>
</dbReference>
<comment type="subcellular location">
    <subcellularLocation>
        <location evidence="9">Cytoplasm</location>
    </subcellularLocation>
</comment>
<evidence type="ECO:0000259" key="11">
    <source>
        <dbReference type="Pfam" id="PF02870"/>
    </source>
</evidence>
<dbReference type="InterPro" id="IPR036388">
    <property type="entry name" value="WH-like_DNA-bd_sf"/>
</dbReference>
<feature type="domain" description="Methylated-DNA-[protein]-cysteine S-methyltransferase DNA binding" evidence="10">
    <location>
        <begin position="123"/>
        <end position="202"/>
    </location>
</feature>
<evidence type="ECO:0000256" key="1">
    <source>
        <dbReference type="ARBA" id="ARBA00001286"/>
    </source>
</evidence>
<evidence type="ECO:0000256" key="4">
    <source>
        <dbReference type="ARBA" id="ARBA00022603"/>
    </source>
</evidence>
<dbReference type="InterPro" id="IPR001497">
    <property type="entry name" value="MethylDNA_cys_MeTrfase_AS"/>
</dbReference>
<evidence type="ECO:0000259" key="10">
    <source>
        <dbReference type="Pfam" id="PF01035"/>
    </source>
</evidence>
<dbReference type="GO" id="GO:0003908">
    <property type="term" value="F:methylated-DNA-[protein]-cysteine S-methyltransferase activity"/>
    <property type="evidence" value="ECO:0007669"/>
    <property type="project" value="UniProtKB-UniRule"/>
</dbReference>
<keyword evidence="5 9" id="KW-0808">Transferase</keyword>
<dbReference type="InterPro" id="IPR014048">
    <property type="entry name" value="MethylDNA_cys_MeTrfase_DNA-bd"/>
</dbReference>
<sequence>MSQLDGTAPLNTPPTEVEQRLLASLHDRLEQAAHREHLTDAVYRIVQSPLGPLLVAATEVGLVRVAFASEEHERVLEQLSESLGARILRSPGALDTAARQLEEYFSGHRTSFTLPLDLRLSTEFRRRVQLELGHIGYGHTLSYRQMAERIGKPAAVRAVGSACATNPLPIVLPCHRVLRTDGSLGGYLGGLQAKRILLQLENPNGARQPSTLF</sequence>
<dbReference type="InterPro" id="IPR008332">
    <property type="entry name" value="MethylG_MeTrfase_N"/>
</dbReference>
<dbReference type="SUPFAM" id="SSF53155">
    <property type="entry name" value="Methylated DNA-protein cysteine methyltransferase domain"/>
    <property type="match status" value="1"/>
</dbReference>
<comment type="catalytic activity">
    <reaction evidence="8 9">
        <text>a 6-O-methyl-2'-deoxyguanosine in DNA + L-cysteinyl-[protein] = S-methyl-L-cysteinyl-[protein] + a 2'-deoxyguanosine in DNA</text>
        <dbReference type="Rhea" id="RHEA:24000"/>
        <dbReference type="Rhea" id="RHEA-COMP:10131"/>
        <dbReference type="Rhea" id="RHEA-COMP:10132"/>
        <dbReference type="Rhea" id="RHEA-COMP:11367"/>
        <dbReference type="Rhea" id="RHEA-COMP:11368"/>
        <dbReference type="ChEBI" id="CHEBI:29950"/>
        <dbReference type="ChEBI" id="CHEBI:82612"/>
        <dbReference type="ChEBI" id="CHEBI:85445"/>
        <dbReference type="ChEBI" id="CHEBI:85448"/>
        <dbReference type="EC" id="2.1.1.63"/>
    </reaction>
</comment>
<comment type="function">
    <text evidence="9">Involved in the cellular defense against the biological effects of O6-methylguanine (O6-MeG) and O4-methylthymine (O4-MeT) in DNA. Repairs the methylated nucleobase in DNA by stoichiometrically transferring the methyl group to a cysteine residue in the enzyme. This is a suicide reaction: the enzyme is irreversibly inactivated.</text>
</comment>
<dbReference type="FunFam" id="1.10.10.10:FF:000214">
    <property type="entry name" value="Methylated-DNA--protein-cysteine methyltransferase"/>
    <property type="match status" value="1"/>
</dbReference>
<dbReference type="EMBL" id="CP034412">
    <property type="protein sequence ID" value="QCY46001.1"/>
    <property type="molecule type" value="Genomic_DNA"/>
</dbReference>
<accession>A0A5B7WPI7</accession>
<evidence type="ECO:0000256" key="6">
    <source>
        <dbReference type="ARBA" id="ARBA00022763"/>
    </source>
</evidence>
<dbReference type="InterPro" id="IPR036631">
    <property type="entry name" value="MGMT_N_sf"/>
</dbReference>
<comment type="catalytic activity">
    <reaction evidence="1 9">
        <text>a 4-O-methyl-thymidine in DNA + L-cysteinyl-[protein] = a thymidine in DNA + S-methyl-L-cysteinyl-[protein]</text>
        <dbReference type="Rhea" id="RHEA:53428"/>
        <dbReference type="Rhea" id="RHEA-COMP:10131"/>
        <dbReference type="Rhea" id="RHEA-COMP:10132"/>
        <dbReference type="Rhea" id="RHEA-COMP:13555"/>
        <dbReference type="Rhea" id="RHEA-COMP:13556"/>
        <dbReference type="ChEBI" id="CHEBI:29950"/>
        <dbReference type="ChEBI" id="CHEBI:82612"/>
        <dbReference type="ChEBI" id="CHEBI:137386"/>
        <dbReference type="ChEBI" id="CHEBI:137387"/>
        <dbReference type="EC" id="2.1.1.63"/>
    </reaction>
</comment>
<keyword evidence="13" id="KW-1185">Reference proteome</keyword>
<evidence type="ECO:0000256" key="3">
    <source>
        <dbReference type="ARBA" id="ARBA00022490"/>
    </source>
</evidence>
<dbReference type="AlphaFoldDB" id="A0A5B7WPI7"/>
<feature type="domain" description="Methylguanine DNA methyltransferase ribonuclease-like" evidence="11">
    <location>
        <begin position="42"/>
        <end position="118"/>
    </location>
</feature>
<evidence type="ECO:0000256" key="8">
    <source>
        <dbReference type="ARBA" id="ARBA00049348"/>
    </source>
</evidence>
<dbReference type="HAMAP" id="MF_00772">
    <property type="entry name" value="OGT"/>
    <property type="match status" value="1"/>
</dbReference>